<dbReference type="CDD" id="cd01392">
    <property type="entry name" value="HTH_LacI"/>
    <property type="match status" value="1"/>
</dbReference>
<evidence type="ECO:0000313" key="5">
    <source>
        <dbReference type="EMBL" id="MDC3417517.1"/>
    </source>
</evidence>
<keyword evidence="2 5" id="KW-0238">DNA-binding</keyword>
<dbReference type="InterPro" id="IPR010982">
    <property type="entry name" value="Lambda_DNA-bd_dom_sf"/>
</dbReference>
<dbReference type="CDD" id="cd01544">
    <property type="entry name" value="PBP1_GalR"/>
    <property type="match status" value="1"/>
</dbReference>
<name>A0A9X4AF11_9BACI</name>
<dbReference type="InterPro" id="IPR028082">
    <property type="entry name" value="Peripla_BP_I"/>
</dbReference>
<reference evidence="5" key="1">
    <citation type="submission" date="2022-06" db="EMBL/GenBank/DDBJ databases">
        <title>Aquibacillus sp. a new bacterium isolated from soil saline samples.</title>
        <authorList>
            <person name="Galisteo C."/>
            <person name="De La Haba R."/>
            <person name="Sanchez-Porro C."/>
            <person name="Ventosa A."/>
        </authorList>
    </citation>
    <scope>NUCLEOTIDE SEQUENCE</scope>
    <source>
        <strain evidence="5">3ASR75-54</strain>
    </source>
</reference>
<organism evidence="5 6">
    <name type="scientific">Aquibacillus salsiterrae</name>
    <dbReference type="NCBI Taxonomy" id="2950439"/>
    <lineage>
        <taxon>Bacteria</taxon>
        <taxon>Bacillati</taxon>
        <taxon>Bacillota</taxon>
        <taxon>Bacilli</taxon>
        <taxon>Bacillales</taxon>
        <taxon>Bacillaceae</taxon>
        <taxon>Aquibacillus</taxon>
    </lineage>
</organism>
<dbReference type="PROSITE" id="PS00356">
    <property type="entry name" value="HTH_LACI_1"/>
    <property type="match status" value="1"/>
</dbReference>
<dbReference type="SUPFAM" id="SSF53822">
    <property type="entry name" value="Periplasmic binding protein-like I"/>
    <property type="match status" value="1"/>
</dbReference>
<feature type="domain" description="HTH lacI-type" evidence="4">
    <location>
        <begin position="2"/>
        <end position="58"/>
    </location>
</feature>
<dbReference type="PRINTS" id="PR00036">
    <property type="entry name" value="HTHLACI"/>
</dbReference>
<dbReference type="PANTHER" id="PTHR30146">
    <property type="entry name" value="LACI-RELATED TRANSCRIPTIONAL REPRESSOR"/>
    <property type="match status" value="1"/>
</dbReference>
<accession>A0A9X4AF11</accession>
<dbReference type="PROSITE" id="PS50932">
    <property type="entry name" value="HTH_LACI_2"/>
    <property type="match status" value="1"/>
</dbReference>
<keyword evidence="1" id="KW-0805">Transcription regulation</keyword>
<evidence type="ECO:0000256" key="2">
    <source>
        <dbReference type="ARBA" id="ARBA00023125"/>
    </source>
</evidence>
<dbReference type="Pfam" id="PF13377">
    <property type="entry name" value="Peripla_BP_3"/>
    <property type="match status" value="1"/>
</dbReference>
<evidence type="ECO:0000256" key="3">
    <source>
        <dbReference type="ARBA" id="ARBA00023163"/>
    </source>
</evidence>
<dbReference type="SUPFAM" id="SSF47413">
    <property type="entry name" value="lambda repressor-like DNA-binding domains"/>
    <property type="match status" value="1"/>
</dbReference>
<dbReference type="AlphaFoldDB" id="A0A9X4AF11"/>
<dbReference type="Pfam" id="PF00356">
    <property type="entry name" value="LacI"/>
    <property type="match status" value="1"/>
</dbReference>
<keyword evidence="6" id="KW-1185">Reference proteome</keyword>
<dbReference type="Gene3D" id="1.10.260.40">
    <property type="entry name" value="lambda repressor-like DNA-binding domains"/>
    <property type="match status" value="1"/>
</dbReference>
<evidence type="ECO:0000313" key="6">
    <source>
        <dbReference type="Proteomes" id="UP001145069"/>
    </source>
</evidence>
<dbReference type="InterPro" id="IPR000843">
    <property type="entry name" value="HTH_LacI"/>
</dbReference>
<evidence type="ECO:0000256" key="1">
    <source>
        <dbReference type="ARBA" id="ARBA00023015"/>
    </source>
</evidence>
<dbReference type="SMART" id="SM00354">
    <property type="entry name" value="HTH_LACI"/>
    <property type="match status" value="1"/>
</dbReference>
<keyword evidence="3" id="KW-0804">Transcription</keyword>
<gene>
    <name evidence="5" type="ORF">NC799_11475</name>
</gene>
<dbReference type="PANTHER" id="PTHR30146:SF149">
    <property type="entry name" value="HTH-TYPE TRANSCRIPTIONAL REGULATOR EBGR"/>
    <property type="match status" value="1"/>
</dbReference>
<dbReference type="GO" id="GO:0003700">
    <property type="term" value="F:DNA-binding transcription factor activity"/>
    <property type="evidence" value="ECO:0007669"/>
    <property type="project" value="TreeGrafter"/>
</dbReference>
<protein>
    <submittedName>
        <fullName evidence="5">LacI family DNA-binding transcriptional regulator</fullName>
    </submittedName>
</protein>
<dbReference type="Proteomes" id="UP001145069">
    <property type="component" value="Unassembled WGS sequence"/>
</dbReference>
<dbReference type="EMBL" id="JAMQKC010000010">
    <property type="protein sequence ID" value="MDC3417517.1"/>
    <property type="molecule type" value="Genomic_DNA"/>
</dbReference>
<sequence>MTTIKDIAVLSNVSASTVSRVLNNDKTLAVTEETRKKILNVARELNYKSVRARKSVEKKEVYKIGIFLCQSLEEELSDPYFLSIRQGVENECRERGLSSTELFRLYNFGDVSLDPELDGLVVIGKVSTKVINRFCQEIKNVVYIDYSPDEQKYDSVVIDFDKATTVSLEHLLKLGYEKIGYIGGTVAEHMGNKKIEFEDERKIVFKRVMEQRGLFRDDFVFVGDFTMSEGYRLMKDAINKKEVPEAFFVGSDPMAVGALRALQEMNIRVPEEVALVSFDDVEMAQFASCPLTTVRVHTEEMGRTGVKLLLDRMNGREIPLKITLPTEFIIRSSCGAKLNVFQDN</sequence>
<proteinExistence type="predicted"/>
<dbReference type="Gene3D" id="3.40.50.2300">
    <property type="match status" value="2"/>
</dbReference>
<dbReference type="GO" id="GO:0000976">
    <property type="term" value="F:transcription cis-regulatory region binding"/>
    <property type="evidence" value="ECO:0007669"/>
    <property type="project" value="TreeGrafter"/>
</dbReference>
<dbReference type="RefSeq" id="WP_272446586.1">
    <property type="nucleotide sequence ID" value="NZ_JAMQKC010000010.1"/>
</dbReference>
<dbReference type="InterPro" id="IPR046335">
    <property type="entry name" value="LacI/GalR-like_sensor"/>
</dbReference>
<evidence type="ECO:0000259" key="4">
    <source>
        <dbReference type="PROSITE" id="PS50932"/>
    </source>
</evidence>
<comment type="caution">
    <text evidence="5">The sequence shown here is derived from an EMBL/GenBank/DDBJ whole genome shotgun (WGS) entry which is preliminary data.</text>
</comment>